<reference evidence="2 3" key="1">
    <citation type="submission" date="2024-06" db="EMBL/GenBank/DDBJ databases">
        <title>Genomic Encyclopedia of Type Strains, Phase IV (KMG-IV): sequencing the most valuable type-strain genomes for metagenomic binning, comparative biology and taxonomic classification.</title>
        <authorList>
            <person name="Goeker M."/>
        </authorList>
    </citation>
    <scope>NUCLEOTIDE SEQUENCE [LARGE SCALE GENOMIC DNA]</scope>
    <source>
        <strain evidence="2 3">DSM 19730</strain>
    </source>
</reference>
<gene>
    <name evidence="2" type="ORF">ABID44_002646</name>
</gene>
<protein>
    <submittedName>
        <fullName evidence="2">Uncharacterized protein</fullName>
    </submittedName>
</protein>
<feature type="transmembrane region" description="Helical" evidence="1">
    <location>
        <begin position="86"/>
        <end position="105"/>
    </location>
</feature>
<keyword evidence="1" id="KW-0812">Transmembrane</keyword>
<feature type="transmembrane region" description="Helical" evidence="1">
    <location>
        <begin position="117"/>
        <end position="137"/>
    </location>
</feature>
<evidence type="ECO:0000256" key="1">
    <source>
        <dbReference type="SAM" id="Phobius"/>
    </source>
</evidence>
<dbReference type="EMBL" id="JBEPMN010000010">
    <property type="protein sequence ID" value="MET3662309.1"/>
    <property type="molecule type" value="Genomic_DNA"/>
</dbReference>
<keyword evidence="1" id="KW-1133">Transmembrane helix</keyword>
<keyword evidence="1" id="KW-0472">Membrane</keyword>
<feature type="transmembrane region" description="Helical" evidence="1">
    <location>
        <begin position="12"/>
        <end position="36"/>
    </location>
</feature>
<comment type="caution">
    <text evidence="2">The sequence shown here is derived from an EMBL/GenBank/DDBJ whole genome shotgun (WGS) entry which is preliminary data.</text>
</comment>
<name>A0ABV2KMK3_9HYPH</name>
<dbReference type="RefSeq" id="WP_354152164.1">
    <property type="nucleotide sequence ID" value="NZ_JBEPMN010000010.1"/>
</dbReference>
<accession>A0ABV2KMK3</accession>
<organism evidence="2 3">
    <name type="scientific">Aquamicrobium ahrensii</name>
    <dbReference type="NCBI Taxonomy" id="469551"/>
    <lineage>
        <taxon>Bacteria</taxon>
        <taxon>Pseudomonadati</taxon>
        <taxon>Pseudomonadota</taxon>
        <taxon>Alphaproteobacteria</taxon>
        <taxon>Hyphomicrobiales</taxon>
        <taxon>Phyllobacteriaceae</taxon>
        <taxon>Aquamicrobium</taxon>
    </lineage>
</organism>
<evidence type="ECO:0000313" key="2">
    <source>
        <dbReference type="EMBL" id="MET3662309.1"/>
    </source>
</evidence>
<dbReference type="Proteomes" id="UP001549143">
    <property type="component" value="Unassembled WGS sequence"/>
</dbReference>
<evidence type="ECO:0000313" key="3">
    <source>
        <dbReference type="Proteomes" id="UP001549143"/>
    </source>
</evidence>
<keyword evidence="3" id="KW-1185">Reference proteome</keyword>
<sequence>MSGVFAVLRRFAVVLAGYAAACLAASAFIHVLFFGWSGLAEGETLPALTTGMVISVPLLALVVAHLNFWPAVAAIAIAEFLGKRDWLFYSLAGGFVALAFAGLFYRDVEGASGPGDTALLLAMTGSGIVGGLAYWLVAGIWTPNWRGSGSDKLPPISSGSSGS</sequence>
<proteinExistence type="predicted"/>